<feature type="domain" description="AraC effector-binding" evidence="1">
    <location>
        <begin position="184"/>
        <end position="335"/>
    </location>
</feature>
<keyword evidence="3" id="KW-1185">Reference proteome</keyword>
<dbReference type="Proteomes" id="UP000249518">
    <property type="component" value="Unassembled WGS sequence"/>
</dbReference>
<dbReference type="SMART" id="SM00871">
    <property type="entry name" value="AraC_E_bind"/>
    <property type="match status" value="1"/>
</dbReference>
<proteinExistence type="predicted"/>
<evidence type="ECO:0000313" key="2">
    <source>
        <dbReference type="EMBL" id="RAR48592.1"/>
    </source>
</evidence>
<protein>
    <submittedName>
        <fullName evidence="2">GyrI-like small molecule binding protein</fullName>
    </submittedName>
</protein>
<comment type="caution">
    <text evidence="2">The sequence shown here is derived from an EMBL/GenBank/DDBJ whole genome shotgun (WGS) entry which is preliminary data.</text>
</comment>
<dbReference type="RefSeq" id="WP_112085777.1">
    <property type="nucleotide sequence ID" value="NZ_QLSV01000005.1"/>
</dbReference>
<organism evidence="2 3">
    <name type="scientific">Flavobacterium lacus</name>
    <dbReference type="NCBI Taxonomy" id="1353778"/>
    <lineage>
        <taxon>Bacteria</taxon>
        <taxon>Pseudomonadati</taxon>
        <taxon>Bacteroidota</taxon>
        <taxon>Flavobacteriia</taxon>
        <taxon>Flavobacteriales</taxon>
        <taxon>Flavobacteriaceae</taxon>
        <taxon>Flavobacterium</taxon>
    </lineage>
</organism>
<gene>
    <name evidence="2" type="ORF">B0I10_105205</name>
</gene>
<dbReference type="SUPFAM" id="SSF55961">
    <property type="entry name" value="Bet v1-like"/>
    <property type="match status" value="1"/>
</dbReference>
<evidence type="ECO:0000313" key="3">
    <source>
        <dbReference type="Proteomes" id="UP000249518"/>
    </source>
</evidence>
<sequence length="353" mass="40496">MRILKYILLLVLLIILAFSVYLSTQDGTFSVSKSKLINLNKSTLFQYVNDYQNWESFYYLNDKTRKVNYPKNTLGVGGSFDWIGTNGNGSVKTIFIKENDSIAQKVSRNNNLWDAYITFKDTVGGTKVTWNTSGKLNFMEKFESLFSGGFENKLSNDFENNLVALEKVLSKEISTYSIDLEGIVEVSLQKYLKREGQSSISGFYTVLQEVMPLLYSFVHENKIKTNRQKFVVFDNYDVTNDKVDFAIATTLNEIIYTTPESEFTVDSIQSHRALKIVLKGDYSHSKEAWDKGFDYLKKNNLEQNYNGAFREVYVKNRTDVKQPSQWITEIYMPVIQKANAINQEVSPSATPTE</sequence>
<name>A0A328WQG2_9FLAO</name>
<dbReference type="Pfam" id="PF06445">
    <property type="entry name" value="GyrI-like"/>
    <property type="match status" value="1"/>
</dbReference>
<dbReference type="SUPFAM" id="SSF55136">
    <property type="entry name" value="Probable bacterial effector-binding domain"/>
    <property type="match status" value="1"/>
</dbReference>
<dbReference type="InterPro" id="IPR011256">
    <property type="entry name" value="Reg_factor_effector_dom_sf"/>
</dbReference>
<dbReference type="EMBL" id="QLSV01000005">
    <property type="protein sequence ID" value="RAR48592.1"/>
    <property type="molecule type" value="Genomic_DNA"/>
</dbReference>
<reference evidence="2 3" key="1">
    <citation type="submission" date="2018-06" db="EMBL/GenBank/DDBJ databases">
        <title>Genomic Encyclopedia of Type Strains, Phase III (KMG-III): the genomes of soil and plant-associated and newly described type strains.</title>
        <authorList>
            <person name="Whitman W."/>
        </authorList>
    </citation>
    <scope>NUCLEOTIDE SEQUENCE [LARGE SCALE GENOMIC DNA]</scope>
    <source>
        <strain evidence="2 3">CGMCC 1.12504</strain>
    </source>
</reference>
<dbReference type="OrthoDB" id="9807923at2"/>
<dbReference type="AlphaFoldDB" id="A0A328WQG2"/>
<dbReference type="Gene3D" id="3.20.80.10">
    <property type="entry name" value="Regulatory factor, effector binding domain"/>
    <property type="match status" value="1"/>
</dbReference>
<dbReference type="InterPro" id="IPR029442">
    <property type="entry name" value="GyrI-like"/>
</dbReference>
<accession>A0A328WQG2</accession>
<dbReference type="InterPro" id="IPR010499">
    <property type="entry name" value="AraC_E-bd"/>
</dbReference>
<evidence type="ECO:0000259" key="1">
    <source>
        <dbReference type="SMART" id="SM00871"/>
    </source>
</evidence>